<accession>A0ABU9N875</accession>
<dbReference type="RefSeq" id="WP_342696696.1">
    <property type="nucleotide sequence ID" value="NZ_JBCGDO010000019.1"/>
</dbReference>
<gene>
    <name evidence="2" type="ORF">WFZ85_12825</name>
</gene>
<comment type="caution">
    <text evidence="2">The sequence shown here is derived from an EMBL/GenBank/DDBJ whole genome shotgun (WGS) entry which is preliminary data.</text>
</comment>
<keyword evidence="3" id="KW-1185">Reference proteome</keyword>
<keyword evidence="1" id="KW-0812">Transmembrane</keyword>
<evidence type="ECO:0000256" key="1">
    <source>
        <dbReference type="SAM" id="Phobius"/>
    </source>
</evidence>
<feature type="transmembrane region" description="Helical" evidence="1">
    <location>
        <begin position="9"/>
        <end position="28"/>
    </location>
</feature>
<proteinExistence type="predicted"/>
<evidence type="ECO:0000313" key="3">
    <source>
        <dbReference type="Proteomes" id="UP001460072"/>
    </source>
</evidence>
<feature type="transmembrane region" description="Helical" evidence="1">
    <location>
        <begin position="66"/>
        <end position="95"/>
    </location>
</feature>
<name>A0ABU9N875_9FLAO</name>
<evidence type="ECO:0000313" key="2">
    <source>
        <dbReference type="EMBL" id="MEM0543501.1"/>
    </source>
</evidence>
<keyword evidence="1" id="KW-1133">Transmembrane helix</keyword>
<protein>
    <submittedName>
        <fullName evidence="2">Uncharacterized protein</fullName>
    </submittedName>
</protein>
<organism evidence="2 3">
    <name type="scientific">Flavobacterium aureirubrum</name>
    <dbReference type="NCBI Taxonomy" id="3133147"/>
    <lineage>
        <taxon>Bacteria</taxon>
        <taxon>Pseudomonadati</taxon>
        <taxon>Bacteroidota</taxon>
        <taxon>Flavobacteriia</taxon>
        <taxon>Flavobacteriales</taxon>
        <taxon>Flavobacteriaceae</taxon>
        <taxon>Flavobacterium</taxon>
    </lineage>
</organism>
<sequence length="170" mass="20176">MKSKLTKYHLYLLSFLIIHFMIYKLTGYGLNQTIIFSLKIVLSFTGFVLFIFHLKPYKKLSFYFSYYIISPIVMLLGYLFGGVFLVGILLSTLLYPIIPRTIVFEKDDIVIYNKYQDFLGTCCNYEVYQRKYFLFEQYKSEINSEGFDNDSFQVLVEKEINRLKQKGVKN</sequence>
<dbReference type="Proteomes" id="UP001460072">
    <property type="component" value="Unassembled WGS sequence"/>
</dbReference>
<dbReference type="EMBL" id="JBCGDO010000019">
    <property type="protein sequence ID" value="MEM0543501.1"/>
    <property type="molecule type" value="Genomic_DNA"/>
</dbReference>
<keyword evidence="1" id="KW-0472">Membrane</keyword>
<reference evidence="2 3" key="1">
    <citation type="submission" date="2024-03" db="EMBL/GenBank/DDBJ databases">
        <title>Two novel species of the genus Flavobacterium exhibiting potentially degradation of complex polysaccharides.</title>
        <authorList>
            <person name="Lian X."/>
        </authorList>
    </citation>
    <scope>NUCLEOTIDE SEQUENCE [LARGE SCALE GENOMIC DNA]</scope>
    <source>
        <strain evidence="3">j3</strain>
    </source>
</reference>
<feature type="transmembrane region" description="Helical" evidence="1">
    <location>
        <begin position="34"/>
        <end position="54"/>
    </location>
</feature>